<feature type="region of interest" description="Disordered" evidence="1">
    <location>
        <begin position="206"/>
        <end position="232"/>
    </location>
</feature>
<comment type="caution">
    <text evidence="3">The sequence shown here is derived from an EMBL/GenBank/DDBJ whole genome shotgun (WGS) entry which is preliminary data.</text>
</comment>
<dbReference type="PANTHER" id="PTHR23011:SF28">
    <property type="entry name" value="CYCLIC NUCLEOTIDE-BINDING DOMAIN CONTAINING PROTEIN"/>
    <property type="match status" value="1"/>
</dbReference>
<feature type="region of interest" description="Disordered" evidence="1">
    <location>
        <begin position="1"/>
        <end position="86"/>
    </location>
</feature>
<dbReference type="SMART" id="SM00100">
    <property type="entry name" value="cNMP"/>
    <property type="match status" value="1"/>
</dbReference>
<evidence type="ECO:0000259" key="2">
    <source>
        <dbReference type="PROSITE" id="PS50042"/>
    </source>
</evidence>
<dbReference type="EMBL" id="JADGKB010000049">
    <property type="protein sequence ID" value="KAJ3256543.1"/>
    <property type="molecule type" value="Genomic_DNA"/>
</dbReference>
<feature type="compositionally biased region" description="Polar residues" evidence="1">
    <location>
        <begin position="319"/>
        <end position="328"/>
    </location>
</feature>
<accession>A0AAD5Y638</accession>
<feature type="domain" description="Cyclic nucleotide-binding" evidence="2">
    <location>
        <begin position="481"/>
        <end position="559"/>
    </location>
</feature>
<dbReference type="EMBL" id="JADGKB010000100">
    <property type="protein sequence ID" value="KAJ3253799.1"/>
    <property type="molecule type" value="Genomic_DNA"/>
</dbReference>
<reference evidence="3" key="1">
    <citation type="submission" date="2020-05" db="EMBL/GenBank/DDBJ databases">
        <title>Phylogenomic resolution of chytrid fungi.</title>
        <authorList>
            <person name="Stajich J.E."/>
            <person name="Amses K."/>
            <person name="Simmons R."/>
            <person name="Seto K."/>
            <person name="Myers J."/>
            <person name="Bonds A."/>
            <person name="Quandt C.A."/>
            <person name="Barry K."/>
            <person name="Liu P."/>
            <person name="Grigoriev I."/>
            <person name="Longcore J.E."/>
            <person name="James T.Y."/>
        </authorList>
    </citation>
    <scope>NUCLEOTIDE SEQUENCE</scope>
    <source>
        <strain evidence="3">PLAUS21</strain>
    </source>
</reference>
<dbReference type="InterPro" id="IPR014710">
    <property type="entry name" value="RmlC-like_jellyroll"/>
</dbReference>
<dbReference type="InterPro" id="IPR000595">
    <property type="entry name" value="cNMP-bd_dom"/>
</dbReference>
<dbReference type="AlphaFoldDB" id="A0AAD5Y638"/>
<feature type="region of interest" description="Disordered" evidence="1">
    <location>
        <begin position="246"/>
        <end position="328"/>
    </location>
</feature>
<feature type="compositionally biased region" description="Polar residues" evidence="1">
    <location>
        <begin position="262"/>
        <end position="277"/>
    </location>
</feature>
<feature type="compositionally biased region" description="Polar residues" evidence="1">
    <location>
        <begin position="212"/>
        <end position="222"/>
    </location>
</feature>
<evidence type="ECO:0000313" key="5">
    <source>
        <dbReference type="Proteomes" id="UP001210925"/>
    </source>
</evidence>
<feature type="compositionally biased region" description="Basic and acidic residues" evidence="1">
    <location>
        <begin position="285"/>
        <end position="314"/>
    </location>
</feature>
<dbReference type="PROSITE" id="PS50042">
    <property type="entry name" value="CNMP_BINDING_3"/>
    <property type="match status" value="1"/>
</dbReference>
<dbReference type="Proteomes" id="UP001210925">
    <property type="component" value="Unassembled WGS sequence"/>
</dbReference>
<dbReference type="CDD" id="cd00038">
    <property type="entry name" value="CAP_ED"/>
    <property type="match status" value="1"/>
</dbReference>
<gene>
    <name evidence="3" type="ORF">HK103_000323</name>
    <name evidence="4" type="ORF">HK103_005286</name>
</gene>
<protein>
    <recommendedName>
        <fullName evidence="2">Cyclic nucleotide-binding domain-containing protein</fullName>
    </recommendedName>
</protein>
<sequence length="786" mass="89117">MSKLDREDHTKHRTKEDHDFALPEIATTPRKTTHANKKGTLTEFLEEQSSKAQVKGKKEDPKVPQNDMSSTQRAPTPMPMCRSHKTKDGISSKLSAQIQSFTTFKETTEHDKGIERAARKLQSIKKSADASNGSIVSSDNSTVLDVSEGKSVHSSFERQIETIDTNEPSTIQISQSKSKKLRNQSITKVINTEHDGQIPLVNIKEDSKEETSLQNDLPLQKDTSFKSMKEGTMPFPSDYEIIRQHSISKSPVRSPVLRREPTNSANPIHDGNQNTRHSLAPVHLDILRPRRHSDLDPSARERISLTSNEKKSDPHVSGITKSSDGSFSLKTQVNTHDQIMKRLSVFRPVEEPHIHAHNNIEIVIPVVKRPFTNKSRRKWKTVVRITRLFTRLVNYYKLISKKNFKRIIEAPIKDSGTLTYLLKTQIVTPAENYIKEVEHLLGEPQFKRSHECVEMLDKILSIRMSGFAKYPLKVRTFFCQAMVLEKFPKDTVILYEGHIGTCFYFILTGQVEILNMCNPGSVLGERCLIFDQAKRTATAATTTDTSLLQITKDDYIKFMDASDNKDVIEQLKSALSDSGLFKGFEHILEKMVQAKQFKLQHFAKNAVIQEEGVQCLDVSWIIEGSCNVVKLVPFGTKIVNGKQLLSEYIPGKHKLENATELPLVTQSLSVGDWFPVIPNLAKDPGVVKYLGAEVFSKQPYSEMYDNLSATDENCFSKIGIIATSNTVTLASMQISDFIYSIPKEILFRMVTEPKIEQYAVESLCQQYLDQQLWQVHKQMTMDEFKK</sequence>
<dbReference type="InterPro" id="IPR018490">
    <property type="entry name" value="cNMP-bd_dom_sf"/>
</dbReference>
<name>A0AAD5Y638_9FUNG</name>
<dbReference type="SUPFAM" id="SSF51206">
    <property type="entry name" value="cAMP-binding domain-like"/>
    <property type="match status" value="2"/>
</dbReference>
<keyword evidence="5" id="KW-1185">Reference proteome</keyword>
<dbReference type="Gene3D" id="2.60.120.10">
    <property type="entry name" value="Jelly Rolls"/>
    <property type="match status" value="1"/>
</dbReference>
<evidence type="ECO:0000256" key="1">
    <source>
        <dbReference type="SAM" id="MobiDB-lite"/>
    </source>
</evidence>
<proteinExistence type="predicted"/>
<dbReference type="PANTHER" id="PTHR23011">
    <property type="entry name" value="CYCLIC NUCLEOTIDE-BINDING DOMAIN CONTAINING PROTEIN"/>
    <property type="match status" value="1"/>
</dbReference>
<feature type="compositionally biased region" description="Basic and acidic residues" evidence="1">
    <location>
        <begin position="1"/>
        <end position="21"/>
    </location>
</feature>
<organism evidence="3 5">
    <name type="scientific">Boothiomyces macroporosus</name>
    <dbReference type="NCBI Taxonomy" id="261099"/>
    <lineage>
        <taxon>Eukaryota</taxon>
        <taxon>Fungi</taxon>
        <taxon>Fungi incertae sedis</taxon>
        <taxon>Chytridiomycota</taxon>
        <taxon>Chytridiomycota incertae sedis</taxon>
        <taxon>Chytridiomycetes</taxon>
        <taxon>Rhizophydiales</taxon>
        <taxon>Terramycetaceae</taxon>
        <taxon>Boothiomyces</taxon>
    </lineage>
</organism>
<evidence type="ECO:0000313" key="4">
    <source>
        <dbReference type="EMBL" id="KAJ3256543.1"/>
    </source>
</evidence>
<dbReference type="Pfam" id="PF00027">
    <property type="entry name" value="cNMP_binding"/>
    <property type="match status" value="1"/>
</dbReference>
<evidence type="ECO:0000313" key="3">
    <source>
        <dbReference type="EMBL" id="KAJ3253799.1"/>
    </source>
</evidence>